<dbReference type="NCBIfam" id="TIGR01200">
    <property type="entry name" value="GLPGLI"/>
    <property type="match status" value="1"/>
</dbReference>
<dbReference type="Pfam" id="PF09697">
    <property type="entry name" value="Porph_ging"/>
    <property type="match status" value="1"/>
</dbReference>
<gene>
    <name evidence="2" type="ORF">SAMN04488018_12644</name>
</gene>
<dbReference type="AlphaFoldDB" id="A0A1H6YD45"/>
<protein>
    <submittedName>
        <fullName evidence="2">GLPGLI family protein</fullName>
    </submittedName>
</protein>
<dbReference type="Proteomes" id="UP000183077">
    <property type="component" value="Unassembled WGS sequence"/>
</dbReference>
<sequence length="264" mass="31010">MKKYCCFIVLCLVLVMPSTLMAQQVKDFMRYEYMLTYKPFDKKITPNAEPLIEKFYLDVDGSRSLFISEGTYLEFVADLKEEESGTIESKIPWFLSRDAGDTVLYEMINMLDAYKVKQPVNTIKWTISNETENFHNMRVQKAIGELSGRTWTVWFTTEIPLIEGPYKFKNLPGFVVKAKDADQDYVFEFIESKKVNNYWFELSELDFFKEVTDKQLKRLKNLNANKSYMQIIQETGGKLLNDSKEPSEFMTKKFGKEPNPIEFY</sequence>
<evidence type="ECO:0000256" key="1">
    <source>
        <dbReference type="SAM" id="SignalP"/>
    </source>
</evidence>
<evidence type="ECO:0000313" key="2">
    <source>
        <dbReference type="EMBL" id="SEJ34665.1"/>
    </source>
</evidence>
<dbReference type="GeneID" id="82258571"/>
<dbReference type="RefSeq" id="WP_074747942.1">
    <property type="nucleotide sequence ID" value="NZ_FNYS01000026.1"/>
</dbReference>
<reference evidence="2 3" key="1">
    <citation type="submission" date="2016-10" db="EMBL/GenBank/DDBJ databases">
        <authorList>
            <person name="de Groot N.N."/>
        </authorList>
    </citation>
    <scope>NUCLEOTIDE SEQUENCE [LARGE SCALE GENOMIC DNA]</scope>
    <source>
        <strain evidence="2 3">DSM 23048</strain>
    </source>
</reference>
<proteinExistence type="predicted"/>
<feature type="signal peptide" evidence="1">
    <location>
        <begin position="1"/>
        <end position="22"/>
    </location>
</feature>
<organism evidence="2 3">
    <name type="scientific">Myroides marinus</name>
    <dbReference type="NCBI Taxonomy" id="703342"/>
    <lineage>
        <taxon>Bacteria</taxon>
        <taxon>Pseudomonadati</taxon>
        <taxon>Bacteroidota</taxon>
        <taxon>Flavobacteriia</taxon>
        <taxon>Flavobacteriales</taxon>
        <taxon>Flavobacteriaceae</taxon>
        <taxon>Myroides</taxon>
    </lineage>
</organism>
<feature type="chain" id="PRO_5010220215" evidence="1">
    <location>
        <begin position="23"/>
        <end position="264"/>
    </location>
</feature>
<evidence type="ECO:0000313" key="3">
    <source>
        <dbReference type="Proteomes" id="UP000183077"/>
    </source>
</evidence>
<keyword evidence="1" id="KW-0732">Signal</keyword>
<name>A0A1H6YD45_9FLAO</name>
<accession>A0A1H6YD45</accession>
<dbReference type="InterPro" id="IPR005901">
    <property type="entry name" value="GLPGLI"/>
</dbReference>
<dbReference type="EMBL" id="FNYS01000026">
    <property type="protein sequence ID" value="SEJ34665.1"/>
    <property type="molecule type" value="Genomic_DNA"/>
</dbReference>